<sequence length="125" mass="14357">MEDLFGYGITDSLSDGIISPPFFLPLRYSIHAVSCRRKQTAMNKKVLILLGITGLLTGCVTMTPEQRRAADEQTCQSYGFKPRTDAFANCLMRLDLDRRADRRAWQNQVDFYDAPMVIYRPVYRP</sequence>
<protein>
    <submittedName>
        <fullName evidence="1">Lipoprotein</fullName>
    </submittedName>
</protein>
<gene>
    <name evidence="1" type="ORF">OINT_1002513</name>
</gene>
<dbReference type="EMBL" id="ACQA01000001">
    <property type="protein sequence ID" value="EEQ97031.1"/>
    <property type="molecule type" value="Genomic_DNA"/>
</dbReference>
<dbReference type="Proteomes" id="UP000004386">
    <property type="component" value="Unassembled WGS sequence"/>
</dbReference>
<evidence type="ECO:0000313" key="2">
    <source>
        <dbReference type="Proteomes" id="UP000004386"/>
    </source>
</evidence>
<dbReference type="AlphaFoldDB" id="C4WEJ5"/>
<keyword evidence="1" id="KW-0449">Lipoprotein</keyword>
<dbReference type="HOGENOM" id="CLU_175340_0_0_5"/>
<name>C4WEJ5_9HYPH</name>
<proteinExistence type="predicted"/>
<organism evidence="1 2">
    <name type="scientific">Brucella intermedia LMG 3301</name>
    <dbReference type="NCBI Taxonomy" id="641118"/>
    <lineage>
        <taxon>Bacteria</taxon>
        <taxon>Pseudomonadati</taxon>
        <taxon>Pseudomonadota</taxon>
        <taxon>Alphaproteobacteria</taxon>
        <taxon>Hyphomicrobiales</taxon>
        <taxon>Brucellaceae</taxon>
        <taxon>Brucella/Ochrobactrum group</taxon>
        <taxon>Brucella</taxon>
    </lineage>
</organism>
<comment type="caution">
    <text evidence="1">The sequence shown here is derived from an EMBL/GenBank/DDBJ whole genome shotgun (WGS) entry which is preliminary data.</text>
</comment>
<reference evidence="1 2" key="1">
    <citation type="submission" date="2009-05" db="EMBL/GenBank/DDBJ databases">
        <authorList>
            <person name="Setubal J.C."/>
            <person name="Boyle S."/>
            <person name="Crasta O.R."/>
            <person name="Gillespie J.J."/>
            <person name="Kenyon R.W."/>
            <person name="Lu J."/>
            <person name="Mane S."/>
            <person name="Nagrani S."/>
            <person name="Shallom J.M."/>
            <person name="Shallom S."/>
            <person name="Shukla M."/>
            <person name="Snyder E.E."/>
            <person name="Sobral B.W."/>
            <person name="Wattam A.R."/>
            <person name="Will R."/>
            <person name="Williams K."/>
            <person name="Yoo H."/>
            <person name="Munk C."/>
            <person name="Tapia R."/>
            <person name="Green L."/>
            <person name="Rogers Y."/>
            <person name="Detter J.C."/>
            <person name="Bruce D."/>
            <person name="Brettin T.S."/>
            <person name="Tsolis R."/>
        </authorList>
    </citation>
    <scope>NUCLEOTIDE SEQUENCE [LARGE SCALE GENOMIC DNA]</scope>
    <source>
        <strain evidence="1 2">LMG 3301</strain>
    </source>
</reference>
<evidence type="ECO:0000313" key="1">
    <source>
        <dbReference type="EMBL" id="EEQ97031.1"/>
    </source>
</evidence>
<accession>C4WEJ5</accession>